<evidence type="ECO:0000259" key="4">
    <source>
        <dbReference type="SMART" id="SM00701"/>
    </source>
</evidence>
<gene>
    <name evidence="5" type="ORF">FC770_11335</name>
</gene>
<dbReference type="Pfam" id="PF01510">
    <property type="entry name" value="Amidase_2"/>
    <property type="match status" value="1"/>
</dbReference>
<feature type="domain" description="N-acetylmuramoyl-L-alanine amidase" evidence="3">
    <location>
        <begin position="244"/>
        <end position="404"/>
    </location>
</feature>
<evidence type="ECO:0000256" key="1">
    <source>
        <dbReference type="ARBA" id="ARBA00007553"/>
    </source>
</evidence>
<dbReference type="GO" id="GO:0009253">
    <property type="term" value="P:peptidoglycan catabolic process"/>
    <property type="evidence" value="ECO:0007669"/>
    <property type="project" value="InterPro"/>
</dbReference>
<evidence type="ECO:0000313" key="5">
    <source>
        <dbReference type="EMBL" id="TKI61392.1"/>
    </source>
</evidence>
<dbReference type="PANTHER" id="PTHR11022">
    <property type="entry name" value="PEPTIDOGLYCAN RECOGNITION PROTEIN"/>
    <property type="match status" value="1"/>
</dbReference>
<dbReference type="SUPFAM" id="SSF55846">
    <property type="entry name" value="N-acetylmuramoyl-L-alanine amidase-like"/>
    <property type="match status" value="1"/>
</dbReference>
<organism evidence="5 6">
    <name type="scientific">Nocardioides jishulii</name>
    <dbReference type="NCBI Taxonomy" id="2575440"/>
    <lineage>
        <taxon>Bacteria</taxon>
        <taxon>Bacillati</taxon>
        <taxon>Actinomycetota</taxon>
        <taxon>Actinomycetes</taxon>
        <taxon>Propionibacteriales</taxon>
        <taxon>Nocardioidaceae</taxon>
        <taxon>Nocardioides</taxon>
    </lineage>
</organism>
<reference evidence="5 6" key="1">
    <citation type="submission" date="2019-04" db="EMBL/GenBank/DDBJ databases">
        <authorList>
            <person name="Dong K."/>
        </authorList>
    </citation>
    <scope>NUCLEOTIDE SEQUENCE [LARGE SCALE GENOMIC DNA]</scope>
    <source>
        <strain evidence="6">dk3543</strain>
    </source>
</reference>
<accession>A0A4U2YLK4</accession>
<feature type="compositionally biased region" description="Low complexity" evidence="2">
    <location>
        <begin position="196"/>
        <end position="226"/>
    </location>
</feature>
<evidence type="ECO:0000313" key="6">
    <source>
        <dbReference type="Proteomes" id="UP000307808"/>
    </source>
</evidence>
<dbReference type="SMART" id="SM00701">
    <property type="entry name" value="PGRP"/>
    <property type="match status" value="1"/>
</dbReference>
<dbReference type="InterPro" id="IPR036505">
    <property type="entry name" value="Amidase/PGRP_sf"/>
</dbReference>
<proteinExistence type="inferred from homology"/>
<feature type="region of interest" description="Disordered" evidence="2">
    <location>
        <begin position="36"/>
        <end position="70"/>
    </location>
</feature>
<dbReference type="InterPro" id="IPR015510">
    <property type="entry name" value="PGRP"/>
</dbReference>
<feature type="domain" description="Peptidoglycan recognition protein family" evidence="4">
    <location>
        <begin position="231"/>
        <end position="377"/>
    </location>
</feature>
<dbReference type="SMART" id="SM00644">
    <property type="entry name" value="Ami_2"/>
    <property type="match status" value="1"/>
</dbReference>
<dbReference type="OrthoDB" id="514320at2"/>
<comment type="similarity">
    <text evidence="1">Belongs to the N-acetylmuramoyl-L-alanine amidase 2 family.</text>
</comment>
<name>A0A4U2YLK4_9ACTN</name>
<dbReference type="GO" id="GO:0008270">
    <property type="term" value="F:zinc ion binding"/>
    <property type="evidence" value="ECO:0007669"/>
    <property type="project" value="InterPro"/>
</dbReference>
<sequence length="425" mass="45771">MLDDMQRLPAPPSSRRPRSAATVALVLAAAGLTVPVSASSAARPAPTRSASPAVHATDPSGLGPSRQVSLAPVGGGVREVRAALPAGTSTLRSDRFTMVGATWTGAGEPRVQFSLRARDGWGGWRDLPVLHDGPTAGAEGDGVRGTDLVWVGASSSVRVRTLGQRPQGLRLLLLDTSGRPAADPAPEPTPSPEPTAEPTSEPTSAPTTEPTAAPTAQPTEQAAPRRSAPPPRMRPRKKWGAKEKWRTSPPVMRRTLKQVHVHHTASSNSYGRDDVPGILRGFYRYHTKSLGWSDIGYNVLVDRFGRAWVGRYGGDMVQGAHTLGFNHNSIGVAVIGDYRKKKPTRPVIRTVARVAAWQLDKNERRAVGKVKVVSKGSDRFRRGKKVTLPVIDGHLHTNQTACPGRQLVKVLPGIRSRAQYRIRRH</sequence>
<evidence type="ECO:0000256" key="2">
    <source>
        <dbReference type="SAM" id="MobiDB-lite"/>
    </source>
</evidence>
<evidence type="ECO:0000259" key="3">
    <source>
        <dbReference type="SMART" id="SM00644"/>
    </source>
</evidence>
<comment type="caution">
    <text evidence="5">The sequence shown here is derived from an EMBL/GenBank/DDBJ whole genome shotgun (WGS) entry which is preliminary data.</text>
</comment>
<protein>
    <recommendedName>
        <fullName evidence="7">N-acetylmuramoyl-L-alanine amidase</fullName>
    </recommendedName>
</protein>
<dbReference type="AlphaFoldDB" id="A0A4U2YLK4"/>
<dbReference type="Gene3D" id="3.40.80.10">
    <property type="entry name" value="Peptidoglycan recognition protein-like"/>
    <property type="match status" value="1"/>
</dbReference>
<dbReference type="CDD" id="cd06583">
    <property type="entry name" value="PGRP"/>
    <property type="match status" value="1"/>
</dbReference>
<dbReference type="GO" id="GO:0008745">
    <property type="term" value="F:N-acetylmuramoyl-L-alanine amidase activity"/>
    <property type="evidence" value="ECO:0007669"/>
    <property type="project" value="InterPro"/>
</dbReference>
<dbReference type="InterPro" id="IPR002502">
    <property type="entry name" value="Amidase_domain"/>
</dbReference>
<dbReference type="InterPro" id="IPR006619">
    <property type="entry name" value="PGRP_domain_met/bac"/>
</dbReference>
<dbReference type="EMBL" id="SZPY01000003">
    <property type="protein sequence ID" value="TKI61392.1"/>
    <property type="molecule type" value="Genomic_DNA"/>
</dbReference>
<evidence type="ECO:0008006" key="7">
    <source>
        <dbReference type="Google" id="ProtNLM"/>
    </source>
</evidence>
<feature type="compositionally biased region" description="Low complexity" evidence="2">
    <location>
        <begin position="36"/>
        <end position="53"/>
    </location>
</feature>
<keyword evidence="6" id="KW-1185">Reference proteome</keyword>
<feature type="compositionally biased region" description="Pro residues" evidence="2">
    <location>
        <begin position="183"/>
        <end position="195"/>
    </location>
</feature>
<feature type="region of interest" description="Disordered" evidence="2">
    <location>
        <begin position="177"/>
        <end position="248"/>
    </location>
</feature>
<dbReference type="PANTHER" id="PTHR11022:SF41">
    <property type="entry name" value="PEPTIDOGLYCAN-RECOGNITION PROTEIN LC-RELATED"/>
    <property type="match status" value="1"/>
</dbReference>
<dbReference type="Proteomes" id="UP000307808">
    <property type="component" value="Unassembled WGS sequence"/>
</dbReference>